<evidence type="ECO:0000256" key="1">
    <source>
        <dbReference type="SAM" id="MobiDB-lite"/>
    </source>
</evidence>
<evidence type="ECO:0000313" key="3">
    <source>
        <dbReference type="Proteomes" id="UP000041254"/>
    </source>
</evidence>
<feature type="compositionally biased region" description="Basic and acidic residues" evidence="1">
    <location>
        <begin position="76"/>
        <end position="94"/>
    </location>
</feature>
<feature type="region of interest" description="Disordered" evidence="1">
    <location>
        <begin position="1"/>
        <end position="94"/>
    </location>
</feature>
<dbReference type="VEuPathDB" id="CryptoDB:Vbra_8610"/>
<sequence>MTAKGRSVTKRRGRGRTGRGRTGRGRTAAVWRKVSTKSLSEVSTRDDASANLSPDSTPTGMCIRQGTAAGGFPLLERADAANDTNEKQTRRPPR</sequence>
<gene>
    <name evidence="2" type="ORF">Vbra_8610</name>
</gene>
<protein>
    <submittedName>
        <fullName evidence="2">Uncharacterized protein</fullName>
    </submittedName>
</protein>
<keyword evidence="3" id="KW-1185">Reference proteome</keyword>
<dbReference type="AlphaFoldDB" id="A0A0G4EY11"/>
<proteinExistence type="predicted"/>
<reference evidence="2 3" key="1">
    <citation type="submission" date="2014-11" db="EMBL/GenBank/DDBJ databases">
        <authorList>
            <person name="Zhu J."/>
            <person name="Qi W."/>
            <person name="Song R."/>
        </authorList>
    </citation>
    <scope>NUCLEOTIDE SEQUENCE [LARGE SCALE GENOMIC DNA]</scope>
</reference>
<dbReference type="InParanoid" id="A0A0G4EY11"/>
<dbReference type="EMBL" id="CDMY01000348">
    <property type="protein sequence ID" value="CEM04217.1"/>
    <property type="molecule type" value="Genomic_DNA"/>
</dbReference>
<name>A0A0G4EY11_VITBC</name>
<evidence type="ECO:0000313" key="2">
    <source>
        <dbReference type="EMBL" id="CEM04217.1"/>
    </source>
</evidence>
<accession>A0A0G4EY11</accession>
<feature type="compositionally biased region" description="Basic residues" evidence="1">
    <location>
        <begin position="7"/>
        <end position="24"/>
    </location>
</feature>
<feature type="compositionally biased region" description="Polar residues" evidence="1">
    <location>
        <begin position="50"/>
        <end position="59"/>
    </location>
</feature>
<organism evidence="2 3">
    <name type="scientific">Vitrella brassicaformis (strain CCMP3155)</name>
    <dbReference type="NCBI Taxonomy" id="1169540"/>
    <lineage>
        <taxon>Eukaryota</taxon>
        <taxon>Sar</taxon>
        <taxon>Alveolata</taxon>
        <taxon>Colpodellida</taxon>
        <taxon>Vitrellaceae</taxon>
        <taxon>Vitrella</taxon>
    </lineage>
</organism>
<dbReference type="Proteomes" id="UP000041254">
    <property type="component" value="Unassembled WGS sequence"/>
</dbReference>